<evidence type="ECO:0000256" key="1">
    <source>
        <dbReference type="SAM" id="SignalP"/>
    </source>
</evidence>
<feature type="chain" id="PRO_5046547277" evidence="1">
    <location>
        <begin position="25"/>
        <end position="162"/>
    </location>
</feature>
<protein>
    <submittedName>
        <fullName evidence="2">Uncharacterized protein</fullName>
    </submittedName>
</protein>
<comment type="caution">
    <text evidence="2">The sequence shown here is derived from an EMBL/GenBank/DDBJ whole genome shotgun (WGS) entry which is preliminary data.</text>
</comment>
<feature type="signal peptide" evidence="1">
    <location>
        <begin position="1"/>
        <end position="24"/>
    </location>
</feature>
<sequence length="162" mass="15813">MNIKTLAITAASTLLLGSSLSVVADNVGTELTGLQLPVMINQTGAYVEAQKNMAVYPGDRLMVMGGGSAQIQYANGCVQTVEANEILQVGTPESCSAIDTASINNQMGAAPGVGGGAGAATGVLGTNLGAGTLAVTAAAGVGVVAKGADYDGNGATLTPISR</sequence>
<gene>
    <name evidence="2" type="ORF">EYC82_08615</name>
</gene>
<dbReference type="Proteomes" id="UP001143304">
    <property type="component" value="Unassembled WGS sequence"/>
</dbReference>
<evidence type="ECO:0000313" key="3">
    <source>
        <dbReference type="Proteomes" id="UP001143304"/>
    </source>
</evidence>
<dbReference type="RefSeq" id="WP_279249136.1">
    <property type="nucleotide sequence ID" value="NZ_SHNO01000001.1"/>
</dbReference>
<keyword evidence="1" id="KW-0732">Signal</keyword>
<accession>A0ABT3T5H2</accession>
<dbReference type="EMBL" id="SHNO01000001">
    <property type="protein sequence ID" value="MCX2977415.1"/>
    <property type="molecule type" value="Genomic_DNA"/>
</dbReference>
<reference evidence="2" key="1">
    <citation type="submission" date="2019-02" db="EMBL/GenBank/DDBJ databases">
        <authorList>
            <person name="Li S.-H."/>
        </authorList>
    </citation>
    <scope>NUCLEOTIDE SEQUENCE</scope>
    <source>
        <strain evidence="2">IMCC11814</strain>
    </source>
</reference>
<proteinExistence type="predicted"/>
<name>A0ABT3T5H2_9GAMM</name>
<keyword evidence="3" id="KW-1185">Reference proteome</keyword>
<evidence type="ECO:0000313" key="2">
    <source>
        <dbReference type="EMBL" id="MCX2977415.1"/>
    </source>
</evidence>
<organism evidence="2 3">
    <name type="scientific">Candidatus Marimicrobium litorale</name>
    <dbReference type="NCBI Taxonomy" id="2518991"/>
    <lineage>
        <taxon>Bacteria</taxon>
        <taxon>Pseudomonadati</taxon>
        <taxon>Pseudomonadota</taxon>
        <taxon>Gammaproteobacteria</taxon>
        <taxon>Cellvibrionales</taxon>
        <taxon>Halieaceae</taxon>
        <taxon>Marimicrobium</taxon>
    </lineage>
</organism>